<dbReference type="InterPro" id="IPR002130">
    <property type="entry name" value="Cyclophilin-type_PPIase_dom"/>
</dbReference>
<name>A0A174ZGI7_9FIRM</name>
<keyword evidence="4 8" id="KW-0413">Isomerase</keyword>
<organism evidence="8 9">
    <name type="scientific">[Eubacterium] siraeum</name>
    <dbReference type="NCBI Taxonomy" id="39492"/>
    <lineage>
        <taxon>Bacteria</taxon>
        <taxon>Bacillati</taxon>
        <taxon>Bacillota</taxon>
        <taxon>Clostridia</taxon>
        <taxon>Eubacteriales</taxon>
        <taxon>Oscillospiraceae</taxon>
        <taxon>Oscillospiraceae incertae sedis</taxon>
    </lineage>
</organism>
<dbReference type="STRING" id="39492.ERS852540_00627"/>
<dbReference type="CDD" id="cd00317">
    <property type="entry name" value="cyclophilin"/>
    <property type="match status" value="1"/>
</dbReference>
<dbReference type="Gene3D" id="2.40.100.10">
    <property type="entry name" value="Cyclophilin-like"/>
    <property type="match status" value="1"/>
</dbReference>
<dbReference type="InterPro" id="IPR044666">
    <property type="entry name" value="Cyclophilin_A-like"/>
</dbReference>
<accession>A0A174ZGI7</accession>
<evidence type="ECO:0000313" key="9">
    <source>
        <dbReference type="Proteomes" id="UP000095662"/>
    </source>
</evidence>
<dbReference type="PRINTS" id="PR00153">
    <property type="entry name" value="CSAPPISMRASE"/>
</dbReference>
<evidence type="ECO:0000313" key="8">
    <source>
        <dbReference type="EMBL" id="CUQ83091.1"/>
    </source>
</evidence>
<evidence type="ECO:0000256" key="6">
    <source>
        <dbReference type="SAM" id="SignalP"/>
    </source>
</evidence>
<comment type="function">
    <text evidence="1">PPIases accelerate the folding of proteins. It catalyzes the cis-trans isomerization of proline imidic peptide bonds in oligopeptides.</text>
</comment>
<evidence type="ECO:0000256" key="1">
    <source>
        <dbReference type="ARBA" id="ARBA00002388"/>
    </source>
</evidence>
<dbReference type="InterPro" id="IPR029000">
    <property type="entry name" value="Cyclophilin-like_dom_sf"/>
</dbReference>
<sequence>MRFKSLCKAAAAVTLAAAMITASGCNNEKNDNTAEITVGPGDTLAEMTIQIGEETGKIRFKLFPEVAPKGVDNFVKLAQSGYYDGKTIHRVIKDFMIQGGSLRGNGTGGTTADKTEIPRETNNRMRAYYGALGYAEGSDGINSQFFIVNNKTPFDIAKTAANISSDLEEYKDRLKEEDKKTYTDYLSKLNSVPDDVKAKYLSSGGAFSIDGNYTIFGQAIEGLDFLDKISAVEVSSGNSIDDEAGIASKPAVSIIIKKIEIATIPTITETEATTTTRKHIRPSATTPAPSDTTTAETPAPDNTTAAETTAQ</sequence>
<feature type="region of interest" description="Disordered" evidence="5">
    <location>
        <begin position="272"/>
        <end position="311"/>
    </location>
</feature>
<protein>
    <recommendedName>
        <fullName evidence="2">peptidylprolyl isomerase</fullName>
        <ecNumber evidence="2">5.2.1.8</ecNumber>
    </recommendedName>
</protein>
<dbReference type="PANTHER" id="PTHR45625:SF4">
    <property type="entry name" value="PEPTIDYLPROLYL ISOMERASE DOMAIN AND WD REPEAT-CONTAINING PROTEIN 1"/>
    <property type="match status" value="1"/>
</dbReference>
<dbReference type="Pfam" id="PF00160">
    <property type="entry name" value="Pro_isomerase"/>
    <property type="match status" value="1"/>
</dbReference>
<dbReference type="SUPFAM" id="SSF50891">
    <property type="entry name" value="Cyclophilin-like"/>
    <property type="match status" value="1"/>
</dbReference>
<feature type="domain" description="PPIase cyclophilin-type" evidence="7">
    <location>
        <begin position="52"/>
        <end position="261"/>
    </location>
</feature>
<evidence type="ECO:0000256" key="5">
    <source>
        <dbReference type="SAM" id="MobiDB-lite"/>
    </source>
</evidence>
<dbReference type="EC" id="5.2.1.8" evidence="2"/>
<dbReference type="EMBL" id="CZBY01000003">
    <property type="protein sequence ID" value="CUQ83091.1"/>
    <property type="molecule type" value="Genomic_DNA"/>
</dbReference>
<evidence type="ECO:0000256" key="2">
    <source>
        <dbReference type="ARBA" id="ARBA00013194"/>
    </source>
</evidence>
<gene>
    <name evidence="8" type="ORF">ERS852540_00627</name>
</gene>
<dbReference type="PROSITE" id="PS50072">
    <property type="entry name" value="CSA_PPIASE_2"/>
    <property type="match status" value="1"/>
</dbReference>
<proteinExistence type="predicted"/>
<evidence type="ECO:0000256" key="3">
    <source>
        <dbReference type="ARBA" id="ARBA00023110"/>
    </source>
</evidence>
<evidence type="ECO:0000256" key="4">
    <source>
        <dbReference type="ARBA" id="ARBA00023235"/>
    </source>
</evidence>
<evidence type="ECO:0000259" key="7">
    <source>
        <dbReference type="PROSITE" id="PS50072"/>
    </source>
</evidence>
<dbReference type="PANTHER" id="PTHR45625">
    <property type="entry name" value="PEPTIDYL-PROLYL CIS-TRANS ISOMERASE-RELATED"/>
    <property type="match status" value="1"/>
</dbReference>
<dbReference type="GO" id="GO:0003755">
    <property type="term" value="F:peptidyl-prolyl cis-trans isomerase activity"/>
    <property type="evidence" value="ECO:0007669"/>
    <property type="project" value="UniProtKB-KW"/>
</dbReference>
<dbReference type="AlphaFoldDB" id="A0A174ZGI7"/>
<reference evidence="8 9" key="1">
    <citation type="submission" date="2015-09" db="EMBL/GenBank/DDBJ databases">
        <authorList>
            <consortium name="Pathogen Informatics"/>
        </authorList>
    </citation>
    <scope>NUCLEOTIDE SEQUENCE [LARGE SCALE GENOMIC DNA]</scope>
    <source>
        <strain evidence="8 9">2789STDY5834928</strain>
    </source>
</reference>
<feature type="chain" id="PRO_5008038750" description="peptidylprolyl isomerase" evidence="6">
    <location>
        <begin position="25"/>
        <end position="311"/>
    </location>
</feature>
<dbReference type="OrthoDB" id="9807797at2"/>
<dbReference type="PROSITE" id="PS51257">
    <property type="entry name" value="PROKAR_LIPOPROTEIN"/>
    <property type="match status" value="1"/>
</dbReference>
<keyword evidence="6" id="KW-0732">Signal</keyword>
<feature type="signal peptide" evidence="6">
    <location>
        <begin position="1"/>
        <end position="24"/>
    </location>
</feature>
<feature type="compositionally biased region" description="Low complexity" evidence="5">
    <location>
        <begin position="282"/>
        <end position="311"/>
    </location>
</feature>
<dbReference type="Proteomes" id="UP000095662">
    <property type="component" value="Unassembled WGS sequence"/>
</dbReference>
<keyword evidence="3" id="KW-0697">Rotamase</keyword>